<dbReference type="PANTHER" id="PTHR30348:SF13">
    <property type="entry name" value="UPF0759 PROTEIN YUNF"/>
    <property type="match status" value="1"/>
</dbReference>
<dbReference type="EMBL" id="JAWJAV010000003">
    <property type="protein sequence ID" value="MDV2621367.1"/>
    <property type="molecule type" value="Genomic_DNA"/>
</dbReference>
<dbReference type="Gene3D" id="3.20.20.410">
    <property type="entry name" value="Protein of unknown function UPF0759"/>
    <property type="match status" value="1"/>
</dbReference>
<dbReference type="GeneID" id="57365083"/>
<dbReference type="InterPro" id="IPR002763">
    <property type="entry name" value="DUF72"/>
</dbReference>
<name>A0AAW8YGW1_PEDAC</name>
<dbReference type="InterPro" id="IPR036520">
    <property type="entry name" value="UPF0759_sf"/>
</dbReference>
<sequence length="282" mass="32286">MIEIGLSTWTDHPALSTEGKDKATLTEYAGHFPLVEVDSSFYATPSLSNVVNWQHQVPEQFRFIFKANQAMTLHDGVVDEDYLTTERRMVFTDFYKVMQPLVKTNQLAAVLFQFPPSFRCELKNIRYLFEVRQMMGKLPIAVEFRNASWFTDAVTEDTLSYLQRLKMINVTVDEPFDGNQGMPFVLQVTSAKQAFFRLHGRNASGWFSSGKNWRRERTNYRYSSAELKELAESIKAVAESVQDVMVIFNNNGNHDAVANAKELQELLGIHFTGLGPMQLDLF</sequence>
<dbReference type="PANTHER" id="PTHR30348">
    <property type="entry name" value="UNCHARACTERIZED PROTEIN YECE"/>
    <property type="match status" value="1"/>
</dbReference>
<dbReference type="RefSeq" id="WP_005919819.1">
    <property type="nucleotide sequence ID" value="NZ_BJMF01000007.1"/>
</dbReference>
<reference evidence="1" key="2">
    <citation type="submission" date="2023-10" db="EMBL/GenBank/DDBJ databases">
        <authorList>
            <person name="Khurajog B."/>
        </authorList>
    </citation>
    <scope>NUCLEOTIDE SEQUENCE</scope>
    <source>
        <strain evidence="1">BF9</strain>
    </source>
</reference>
<dbReference type="AlphaFoldDB" id="A0AAW8YGW1"/>
<evidence type="ECO:0000313" key="2">
    <source>
        <dbReference type="Proteomes" id="UP001280897"/>
    </source>
</evidence>
<accession>A0AAW8YGW1</accession>
<gene>
    <name evidence="1" type="ORF">R0G89_06420</name>
</gene>
<dbReference type="Proteomes" id="UP001280897">
    <property type="component" value="Unassembled WGS sequence"/>
</dbReference>
<reference evidence="1" key="1">
    <citation type="journal article" date="2023" name="PeerJ">
        <title>Selection and evaluation of lactic acid bacteria from chicken feces in Thailand as potential probiotics.</title>
        <authorList>
            <person name="Khurajog B."/>
            <person name="Disastra Y."/>
            <person name="Lawwyne L.D."/>
            <person name="Sirichokchatchawan W."/>
            <person name="Niyomtham W."/>
            <person name="Yindee J."/>
            <person name="Hampson D.J."/>
            <person name="Prapasarakul N."/>
        </authorList>
    </citation>
    <scope>NUCLEOTIDE SEQUENCE</scope>
    <source>
        <strain evidence="1">BF9</strain>
    </source>
</reference>
<dbReference type="SUPFAM" id="SSF117396">
    <property type="entry name" value="TM1631-like"/>
    <property type="match status" value="1"/>
</dbReference>
<proteinExistence type="predicted"/>
<dbReference type="Pfam" id="PF01904">
    <property type="entry name" value="DUF72"/>
    <property type="match status" value="1"/>
</dbReference>
<protein>
    <submittedName>
        <fullName evidence="1">DUF72 domain-containing protein</fullName>
    </submittedName>
</protein>
<comment type="caution">
    <text evidence="1">The sequence shown here is derived from an EMBL/GenBank/DDBJ whole genome shotgun (WGS) entry which is preliminary data.</text>
</comment>
<organism evidence="1 2">
    <name type="scientific">Pediococcus acidilactici</name>
    <dbReference type="NCBI Taxonomy" id="1254"/>
    <lineage>
        <taxon>Bacteria</taxon>
        <taxon>Bacillati</taxon>
        <taxon>Bacillota</taxon>
        <taxon>Bacilli</taxon>
        <taxon>Lactobacillales</taxon>
        <taxon>Lactobacillaceae</taxon>
        <taxon>Pediococcus</taxon>
        <taxon>Pediococcus acidilactici group</taxon>
    </lineage>
</organism>
<evidence type="ECO:0000313" key="1">
    <source>
        <dbReference type="EMBL" id="MDV2621367.1"/>
    </source>
</evidence>